<dbReference type="SUPFAM" id="SSF50104">
    <property type="entry name" value="Translation proteins SH3-like domain"/>
    <property type="match status" value="1"/>
</dbReference>
<proteinExistence type="inferred from homology"/>
<keyword evidence="13" id="KW-1185">Reference proteome</keyword>
<comment type="similarity">
    <text evidence="2 9 10">Belongs to the universal ribosomal protein uL24 family.</text>
</comment>
<dbReference type="EMBL" id="AWEZ01000067">
    <property type="protein sequence ID" value="ERL06303.1"/>
    <property type="molecule type" value="Genomic_DNA"/>
</dbReference>
<keyword evidence="3 9" id="KW-0699">rRNA-binding</keyword>
<evidence type="ECO:0000259" key="11">
    <source>
        <dbReference type="SMART" id="SM00739"/>
    </source>
</evidence>
<evidence type="ECO:0000313" key="12">
    <source>
        <dbReference type="EMBL" id="ERL06303.1"/>
    </source>
</evidence>
<dbReference type="eggNOG" id="COG0198">
    <property type="taxonomic scope" value="Bacteria"/>
</dbReference>
<keyword evidence="6 9" id="KW-0687">Ribonucleoprotein</keyword>
<dbReference type="SMART" id="SM00739">
    <property type="entry name" value="KOW"/>
    <property type="match status" value="1"/>
</dbReference>
<evidence type="ECO:0000256" key="7">
    <source>
        <dbReference type="ARBA" id="ARBA00035206"/>
    </source>
</evidence>
<dbReference type="OrthoDB" id="9807419at2"/>
<evidence type="ECO:0000256" key="8">
    <source>
        <dbReference type="ARBA" id="ARBA00058688"/>
    </source>
</evidence>
<comment type="function">
    <text evidence="8 9">One of the proteins that surrounds the polypeptide exit tunnel on the outside of the subunit.</text>
</comment>
<dbReference type="Pfam" id="PF17136">
    <property type="entry name" value="ribosomal_L24"/>
    <property type="match status" value="1"/>
</dbReference>
<keyword evidence="4 9" id="KW-0694">RNA-binding</keyword>
<dbReference type="InterPro" id="IPR041988">
    <property type="entry name" value="Ribosomal_uL24_KOW"/>
</dbReference>
<dbReference type="InterPro" id="IPR014722">
    <property type="entry name" value="Rib_uL2_dom2"/>
</dbReference>
<dbReference type="InterPro" id="IPR003256">
    <property type="entry name" value="Ribosomal_uL24"/>
</dbReference>
<dbReference type="InterPro" id="IPR057264">
    <property type="entry name" value="Ribosomal_uL24_C"/>
</dbReference>
<gene>
    <name evidence="9 12" type="primary">rplX</name>
    <name evidence="12" type="ORF">HMPREF1316_1178</name>
</gene>
<protein>
    <recommendedName>
        <fullName evidence="7 9">Large ribosomal subunit protein uL24</fullName>
    </recommendedName>
</protein>
<dbReference type="CDD" id="cd06089">
    <property type="entry name" value="KOW_RPL26"/>
    <property type="match status" value="1"/>
</dbReference>
<dbReference type="Gene3D" id="2.30.30.30">
    <property type="match status" value="1"/>
</dbReference>
<evidence type="ECO:0000256" key="3">
    <source>
        <dbReference type="ARBA" id="ARBA00022730"/>
    </source>
</evidence>
<organism evidence="12 13">
    <name type="scientific">Olsenella profusa F0195</name>
    <dbReference type="NCBI Taxonomy" id="1125712"/>
    <lineage>
        <taxon>Bacteria</taxon>
        <taxon>Bacillati</taxon>
        <taxon>Actinomycetota</taxon>
        <taxon>Coriobacteriia</taxon>
        <taxon>Coriobacteriales</taxon>
        <taxon>Atopobiaceae</taxon>
        <taxon>Olsenella</taxon>
    </lineage>
</organism>
<dbReference type="InterPro" id="IPR008991">
    <property type="entry name" value="Translation_prot_SH3-like_sf"/>
</dbReference>
<evidence type="ECO:0000256" key="10">
    <source>
        <dbReference type="RuleBase" id="RU003477"/>
    </source>
</evidence>
<comment type="subunit">
    <text evidence="9">Part of the 50S ribosomal subunit.</text>
</comment>
<comment type="function">
    <text evidence="1 9">One of two assembly initiator proteins, it binds directly to the 5'-end of the 23S rRNA, where it nucleates assembly of the 50S subunit.</text>
</comment>
<accession>U2TJE3</accession>
<dbReference type="HAMAP" id="MF_01326_B">
    <property type="entry name" value="Ribosomal_uL24_B"/>
    <property type="match status" value="1"/>
</dbReference>
<evidence type="ECO:0000256" key="1">
    <source>
        <dbReference type="ARBA" id="ARBA00004072"/>
    </source>
</evidence>
<dbReference type="PROSITE" id="PS01108">
    <property type="entry name" value="RIBOSOMAL_L24"/>
    <property type="match status" value="1"/>
</dbReference>
<dbReference type="PANTHER" id="PTHR12903">
    <property type="entry name" value="MITOCHONDRIAL RIBOSOMAL PROTEIN L24"/>
    <property type="match status" value="1"/>
</dbReference>
<dbReference type="STRING" id="1125712.HMPREF1316_1178"/>
<dbReference type="FunFam" id="2.30.30.30:FF:000004">
    <property type="entry name" value="50S ribosomal protein L24"/>
    <property type="match status" value="1"/>
</dbReference>
<dbReference type="Proteomes" id="UP000016638">
    <property type="component" value="Unassembled WGS sequence"/>
</dbReference>
<name>U2TJE3_9ACTN</name>
<comment type="caution">
    <text evidence="12">The sequence shown here is derived from an EMBL/GenBank/DDBJ whole genome shotgun (WGS) entry which is preliminary data.</text>
</comment>
<sequence>MPKMKIKKGDQVEVLSGKDKGKRGEVVRAIPTAGKVVVRGVAMVKKAQKPTQMGEQGGIVEREAAIDVSNVALIDPKTDMPTRVGYRFDENGTKVRYAKRSGEEV</sequence>
<evidence type="ECO:0000256" key="2">
    <source>
        <dbReference type="ARBA" id="ARBA00010618"/>
    </source>
</evidence>
<dbReference type="InterPro" id="IPR005824">
    <property type="entry name" value="KOW"/>
</dbReference>
<dbReference type="GO" id="GO:0006412">
    <property type="term" value="P:translation"/>
    <property type="evidence" value="ECO:0007669"/>
    <property type="project" value="UniProtKB-UniRule"/>
</dbReference>
<evidence type="ECO:0000256" key="9">
    <source>
        <dbReference type="HAMAP-Rule" id="MF_01326"/>
    </source>
</evidence>
<dbReference type="GO" id="GO:0005840">
    <property type="term" value="C:ribosome"/>
    <property type="evidence" value="ECO:0007669"/>
    <property type="project" value="UniProtKB-KW"/>
</dbReference>
<feature type="domain" description="KOW" evidence="11">
    <location>
        <begin position="5"/>
        <end position="32"/>
    </location>
</feature>
<dbReference type="GO" id="GO:0019843">
    <property type="term" value="F:rRNA binding"/>
    <property type="evidence" value="ECO:0007669"/>
    <property type="project" value="UniProtKB-UniRule"/>
</dbReference>
<dbReference type="PATRIC" id="fig|1125712.3.peg.2180"/>
<evidence type="ECO:0000256" key="5">
    <source>
        <dbReference type="ARBA" id="ARBA00022980"/>
    </source>
</evidence>
<dbReference type="NCBIfam" id="TIGR01079">
    <property type="entry name" value="rplX_bact"/>
    <property type="match status" value="1"/>
</dbReference>
<evidence type="ECO:0000256" key="6">
    <source>
        <dbReference type="ARBA" id="ARBA00023274"/>
    </source>
</evidence>
<reference evidence="12 13" key="1">
    <citation type="submission" date="2013-08" db="EMBL/GenBank/DDBJ databases">
        <authorList>
            <person name="Durkin A.S."/>
            <person name="Haft D.R."/>
            <person name="McCorrison J."/>
            <person name="Torralba M."/>
            <person name="Gillis M."/>
            <person name="Haft D.H."/>
            <person name="Methe B."/>
            <person name="Sutton G."/>
            <person name="Nelson K.E."/>
        </authorList>
    </citation>
    <scope>NUCLEOTIDE SEQUENCE [LARGE SCALE GENOMIC DNA]</scope>
    <source>
        <strain evidence="12 13">F0195</strain>
    </source>
</reference>
<dbReference type="GO" id="GO:1990904">
    <property type="term" value="C:ribonucleoprotein complex"/>
    <property type="evidence" value="ECO:0007669"/>
    <property type="project" value="UniProtKB-KW"/>
</dbReference>
<evidence type="ECO:0000256" key="4">
    <source>
        <dbReference type="ARBA" id="ARBA00022884"/>
    </source>
</evidence>
<dbReference type="Pfam" id="PF00467">
    <property type="entry name" value="KOW"/>
    <property type="match status" value="1"/>
</dbReference>
<keyword evidence="5 9" id="KW-0689">Ribosomal protein</keyword>
<dbReference type="InterPro" id="IPR005825">
    <property type="entry name" value="Ribosomal_uL24_CS"/>
</dbReference>
<dbReference type="AlphaFoldDB" id="U2TJE3"/>
<evidence type="ECO:0000313" key="13">
    <source>
        <dbReference type="Proteomes" id="UP000016638"/>
    </source>
</evidence>
<dbReference type="GO" id="GO:0003735">
    <property type="term" value="F:structural constituent of ribosome"/>
    <property type="evidence" value="ECO:0007669"/>
    <property type="project" value="InterPro"/>
</dbReference>